<evidence type="ECO:0000259" key="1">
    <source>
        <dbReference type="Pfam" id="PF03869"/>
    </source>
</evidence>
<name>A0A3I8FJ08_SALER</name>
<dbReference type="InterPro" id="IPR005569">
    <property type="entry name" value="Arc_DNA-bd_dom"/>
</dbReference>
<feature type="domain" description="Arc-like DNA binding" evidence="1">
    <location>
        <begin position="10"/>
        <end position="46"/>
    </location>
</feature>
<dbReference type="Gene3D" id="1.10.1220.10">
    <property type="entry name" value="Met repressor-like"/>
    <property type="match status" value="1"/>
</dbReference>
<accession>A0A3I8FJ08</accession>
<organism evidence="2">
    <name type="scientific">Salmonella enterica</name>
    <name type="common">Salmonella choleraesuis</name>
    <dbReference type="NCBI Taxonomy" id="28901"/>
    <lineage>
        <taxon>Bacteria</taxon>
        <taxon>Pseudomonadati</taxon>
        <taxon>Pseudomonadota</taxon>
        <taxon>Gammaproteobacteria</taxon>
        <taxon>Enterobacterales</taxon>
        <taxon>Enterobacteriaceae</taxon>
        <taxon>Salmonella</taxon>
    </lineage>
</organism>
<dbReference type="AlphaFoldDB" id="A0A3I8FJ08"/>
<dbReference type="Proteomes" id="UP000885379">
    <property type="component" value="Unassembled WGS sequence"/>
</dbReference>
<dbReference type="SUPFAM" id="SSF47598">
    <property type="entry name" value="Ribbon-helix-helix"/>
    <property type="match status" value="1"/>
</dbReference>
<reference evidence="2" key="1">
    <citation type="submission" date="2018-10" db="EMBL/GenBank/DDBJ databases">
        <authorList>
            <consortium name="PulseNet: The National Subtyping Network for Foodborne Disease Surveillance"/>
            <person name="Tarr C.L."/>
            <person name="Trees E."/>
            <person name="Katz L.S."/>
            <person name="Carleton-Romer H.A."/>
            <person name="Stroika S."/>
            <person name="Kucerova Z."/>
            <person name="Roache K.F."/>
            <person name="Sabol A.L."/>
            <person name="Besser J."/>
            <person name="Gerner-Smidt P."/>
        </authorList>
    </citation>
    <scope>NUCLEOTIDE SEQUENCE [LARGE SCALE GENOMIC DNA]</scope>
    <source>
        <strain evidence="2">PNUSAS057480</strain>
    </source>
</reference>
<protein>
    <submittedName>
        <fullName evidence="2">Arc family DNA-binding protein</fullName>
    </submittedName>
</protein>
<dbReference type="EMBL" id="RMEA01000007">
    <property type="protein sequence ID" value="MER41421.1"/>
    <property type="molecule type" value="Genomic_DNA"/>
</dbReference>
<dbReference type="GO" id="GO:0043565">
    <property type="term" value="F:sequence-specific DNA binding"/>
    <property type="evidence" value="ECO:0007669"/>
    <property type="project" value="UniProtKB-ARBA"/>
</dbReference>
<dbReference type="InterPro" id="IPR013321">
    <property type="entry name" value="Arc_rbn_hlx_hlx"/>
</dbReference>
<keyword evidence="2" id="KW-0238">DNA-binding</keyword>
<dbReference type="GO" id="GO:0006355">
    <property type="term" value="P:regulation of DNA-templated transcription"/>
    <property type="evidence" value="ECO:0007669"/>
    <property type="project" value="InterPro"/>
</dbReference>
<sequence length="105" mass="11532">MKGASLIAPFGLRMPEELKEKIAERAKSNGRSMNAEIVQILEDTVTCEQLLDGFMLDDAKRSGGVQSLSKNELEEMMERVVRKALSEFTLSSIDQGGSVEGKKPT</sequence>
<comment type="caution">
    <text evidence="2">The sequence shown here is derived from an EMBL/GenBank/DDBJ whole genome shotgun (WGS) entry which is preliminary data.</text>
</comment>
<dbReference type="Pfam" id="PF03869">
    <property type="entry name" value="Arc"/>
    <property type="match status" value="1"/>
</dbReference>
<proteinExistence type="predicted"/>
<dbReference type="InterPro" id="IPR010985">
    <property type="entry name" value="Ribbon_hlx_hlx"/>
</dbReference>
<gene>
    <name evidence="2" type="ORF">ED033_03485</name>
</gene>
<evidence type="ECO:0000313" key="2">
    <source>
        <dbReference type="EMBL" id="MER41421.1"/>
    </source>
</evidence>